<dbReference type="EMBL" id="AP021875">
    <property type="protein sequence ID" value="BBO73082.1"/>
    <property type="molecule type" value="Genomic_DNA"/>
</dbReference>
<dbReference type="OrthoDB" id="7069211at2"/>
<dbReference type="Proteomes" id="UP000427769">
    <property type="component" value="Chromosome"/>
</dbReference>
<accession>A0A5K7YTB8</accession>
<name>A0A5K7YTB8_9BACT</name>
<dbReference type="KEGG" id="dwd:DSCW_04990"/>
<proteinExistence type="predicted"/>
<protein>
    <recommendedName>
        <fullName evidence="1">DUF4314 domain-containing protein</fullName>
    </recommendedName>
</protein>
<dbReference type="AlphaFoldDB" id="A0A5K7YTB8"/>
<evidence type="ECO:0000313" key="2">
    <source>
        <dbReference type="EMBL" id="BBO73082.1"/>
    </source>
</evidence>
<keyword evidence="3" id="KW-1185">Reference proteome</keyword>
<feature type="domain" description="DUF4314" evidence="1">
    <location>
        <begin position="8"/>
        <end position="60"/>
    </location>
</feature>
<organism evidence="2 3">
    <name type="scientific">Desulfosarcina widdelii</name>
    <dbReference type="NCBI Taxonomy" id="947919"/>
    <lineage>
        <taxon>Bacteria</taxon>
        <taxon>Pseudomonadati</taxon>
        <taxon>Thermodesulfobacteriota</taxon>
        <taxon>Desulfobacteria</taxon>
        <taxon>Desulfobacterales</taxon>
        <taxon>Desulfosarcinaceae</taxon>
        <taxon>Desulfosarcina</taxon>
    </lineage>
</organism>
<dbReference type="InterPro" id="IPR025463">
    <property type="entry name" value="DUF4314"/>
</dbReference>
<evidence type="ECO:0000259" key="1">
    <source>
        <dbReference type="Pfam" id="PF14192"/>
    </source>
</evidence>
<gene>
    <name evidence="2" type="ORF">DSCW_04990</name>
</gene>
<sequence>MKDKMKSQRIELISTSDPYTNLRPGDQGSVDFVDDMGTIHVDWDNGSTFGLVPGEDQYRFIGV</sequence>
<reference evidence="2 3" key="1">
    <citation type="submission" date="2019-11" db="EMBL/GenBank/DDBJ databases">
        <title>Comparative genomics of hydrocarbon-degrading Desulfosarcina strains.</title>
        <authorList>
            <person name="Watanabe M."/>
            <person name="Kojima H."/>
            <person name="Fukui M."/>
        </authorList>
    </citation>
    <scope>NUCLEOTIDE SEQUENCE [LARGE SCALE GENOMIC DNA]</scope>
    <source>
        <strain evidence="2 3">PP31</strain>
    </source>
</reference>
<evidence type="ECO:0000313" key="3">
    <source>
        <dbReference type="Proteomes" id="UP000427769"/>
    </source>
</evidence>
<dbReference type="Pfam" id="PF14192">
    <property type="entry name" value="DUF4314"/>
    <property type="match status" value="1"/>
</dbReference>
<dbReference type="RefSeq" id="WP_155302224.1">
    <property type="nucleotide sequence ID" value="NZ_AP021875.1"/>
</dbReference>